<organism evidence="2">
    <name type="scientific">marine metagenome</name>
    <dbReference type="NCBI Taxonomy" id="408172"/>
    <lineage>
        <taxon>unclassified sequences</taxon>
        <taxon>metagenomes</taxon>
        <taxon>ecological metagenomes</taxon>
    </lineage>
</organism>
<feature type="transmembrane region" description="Helical" evidence="1">
    <location>
        <begin position="12"/>
        <end position="32"/>
    </location>
</feature>
<evidence type="ECO:0000256" key="1">
    <source>
        <dbReference type="SAM" id="Phobius"/>
    </source>
</evidence>
<name>A0A382E9H2_9ZZZZ</name>
<protein>
    <submittedName>
        <fullName evidence="2">Uncharacterized protein</fullName>
    </submittedName>
</protein>
<keyword evidence="1" id="KW-0472">Membrane</keyword>
<keyword evidence="1" id="KW-0812">Transmembrane</keyword>
<gene>
    <name evidence="2" type="ORF">METZ01_LOCUS199495</name>
</gene>
<reference evidence="2" key="1">
    <citation type="submission" date="2018-05" db="EMBL/GenBank/DDBJ databases">
        <authorList>
            <person name="Lanie J.A."/>
            <person name="Ng W.-L."/>
            <person name="Kazmierczak K.M."/>
            <person name="Andrzejewski T.M."/>
            <person name="Davidsen T.M."/>
            <person name="Wayne K.J."/>
            <person name="Tettelin H."/>
            <person name="Glass J.I."/>
            <person name="Rusch D."/>
            <person name="Podicherti R."/>
            <person name="Tsui H.-C.T."/>
            <person name="Winkler M.E."/>
        </authorList>
    </citation>
    <scope>NUCLEOTIDE SEQUENCE</scope>
</reference>
<sequence>MDSPVKIDRVLTAAIWVLTFGYLFELYMRYFANPFTG</sequence>
<accession>A0A382E9H2</accession>
<keyword evidence="1" id="KW-1133">Transmembrane helix</keyword>
<dbReference type="EMBL" id="UINC01043095">
    <property type="protein sequence ID" value="SVB46641.1"/>
    <property type="molecule type" value="Genomic_DNA"/>
</dbReference>
<dbReference type="AlphaFoldDB" id="A0A382E9H2"/>
<proteinExistence type="predicted"/>
<evidence type="ECO:0000313" key="2">
    <source>
        <dbReference type="EMBL" id="SVB46641.1"/>
    </source>
</evidence>